<proteinExistence type="predicted"/>
<dbReference type="PROSITE" id="PS50104">
    <property type="entry name" value="TIR"/>
    <property type="match status" value="1"/>
</dbReference>
<protein>
    <submittedName>
        <fullName evidence="2">TIR domain-containing protein</fullName>
    </submittedName>
</protein>
<gene>
    <name evidence="2" type="ORF">dnl_47450</name>
</gene>
<evidence type="ECO:0000259" key="1">
    <source>
        <dbReference type="PROSITE" id="PS50104"/>
    </source>
</evidence>
<sequence>MQKAEIKVWIDTINIIPGQIRKMEIHKALTESRFYIPIISTNSVSKVGRFHSELRIALEILDKYPCTKTFIIPMRIEECSPLHPRIEEIHWVDMFPSWEDGINKIIKSIKHS</sequence>
<dbReference type="Pfam" id="PF13676">
    <property type="entry name" value="TIR_2"/>
    <property type="match status" value="1"/>
</dbReference>
<evidence type="ECO:0000313" key="3">
    <source>
        <dbReference type="Proteomes" id="UP000663720"/>
    </source>
</evidence>
<accession>A0A975BB39</accession>
<name>A0A975BB39_9BACT</name>
<dbReference type="Gene3D" id="3.40.50.10140">
    <property type="entry name" value="Toll/interleukin-1 receptor homology (TIR) domain"/>
    <property type="match status" value="1"/>
</dbReference>
<dbReference type="EMBL" id="CP061799">
    <property type="protein sequence ID" value="QTA82369.1"/>
    <property type="molecule type" value="Genomic_DNA"/>
</dbReference>
<dbReference type="InterPro" id="IPR000157">
    <property type="entry name" value="TIR_dom"/>
</dbReference>
<dbReference type="SUPFAM" id="SSF52200">
    <property type="entry name" value="Toll/Interleukin receptor TIR domain"/>
    <property type="match status" value="1"/>
</dbReference>
<dbReference type="Proteomes" id="UP000663720">
    <property type="component" value="Chromosome"/>
</dbReference>
<dbReference type="KEGG" id="dli:dnl_47450"/>
<dbReference type="AlphaFoldDB" id="A0A975BB39"/>
<organism evidence="2 3">
    <name type="scientific">Desulfonema limicola</name>
    <dbReference type="NCBI Taxonomy" id="45656"/>
    <lineage>
        <taxon>Bacteria</taxon>
        <taxon>Pseudomonadati</taxon>
        <taxon>Thermodesulfobacteriota</taxon>
        <taxon>Desulfobacteria</taxon>
        <taxon>Desulfobacterales</taxon>
        <taxon>Desulfococcaceae</taxon>
        <taxon>Desulfonema</taxon>
    </lineage>
</organism>
<dbReference type="InterPro" id="IPR035897">
    <property type="entry name" value="Toll_tir_struct_dom_sf"/>
</dbReference>
<keyword evidence="3" id="KW-1185">Reference proteome</keyword>
<dbReference type="GO" id="GO:0007165">
    <property type="term" value="P:signal transduction"/>
    <property type="evidence" value="ECO:0007669"/>
    <property type="project" value="InterPro"/>
</dbReference>
<reference evidence="2" key="1">
    <citation type="journal article" date="2021" name="Microb. Physiol.">
        <title>Proteogenomic Insights into the Physiology of Marine, Sulfate-Reducing, Filamentous Desulfonema limicola and Desulfonema magnum.</title>
        <authorList>
            <person name="Schnaars V."/>
            <person name="Wohlbrand L."/>
            <person name="Scheve S."/>
            <person name="Hinrichs C."/>
            <person name="Reinhardt R."/>
            <person name="Rabus R."/>
        </authorList>
    </citation>
    <scope>NUCLEOTIDE SEQUENCE</scope>
    <source>
        <strain evidence="2">5ac10</strain>
    </source>
</reference>
<feature type="domain" description="TIR" evidence="1">
    <location>
        <begin position="1"/>
        <end position="112"/>
    </location>
</feature>
<evidence type="ECO:0000313" key="2">
    <source>
        <dbReference type="EMBL" id="QTA82369.1"/>
    </source>
</evidence>